<dbReference type="AlphaFoldDB" id="A0A9X2D8G2"/>
<dbReference type="Gene3D" id="3.30.450.380">
    <property type="match status" value="1"/>
</dbReference>
<dbReference type="InterPro" id="IPR001482">
    <property type="entry name" value="T2SS/T4SS_dom"/>
</dbReference>
<evidence type="ECO:0000313" key="4">
    <source>
        <dbReference type="Proteomes" id="UP001139485"/>
    </source>
</evidence>
<evidence type="ECO:0000313" key="3">
    <source>
        <dbReference type="EMBL" id="MCM0621266.1"/>
    </source>
</evidence>
<dbReference type="SUPFAM" id="SSF52540">
    <property type="entry name" value="P-loop containing nucleoside triphosphate hydrolases"/>
    <property type="match status" value="1"/>
</dbReference>
<dbReference type="Pfam" id="PF00437">
    <property type="entry name" value="T2SSE"/>
    <property type="match status" value="1"/>
</dbReference>
<proteinExistence type="inferred from homology"/>
<sequence>MDQQLVRRLREEVAEVLARQRREDAASHVAPMSAEDERQFARAVVSRVLDSYAREEVRAGRTPPSSEDEAQLAEGVHAALFGVGRLQPLLDDPDIENIDINGCDDVFIGYADGREVRGDPVAESDDELVELVQTLGAYSGLTSRPFDTANPQLDIRLPDGSRLSAVMGVCRRPSLSIRRARLSRVGLDTLVGYGTMSPELAAFLSAAVRARKNVMIAGATNAGKTTMLRALANEIEPAERLITVERALELGLGEFSDLHPNVVAFEERLPNSEGTGAIAMSELVRRSLRMNPSRVIVGEVLGDEIVTMLNAMSQGNDGSLSTIHANSSAEVFNRICTYAIQSQERLPSEATMMLIGGAIDFVVFVQRVNDFSSGGRLRRMVTSVREVNGVDGRVLSSEVFAQGADGVAVPAAALSCLEDLEAVGYVPGAAPTWLEPAS</sequence>
<dbReference type="PANTHER" id="PTHR30486">
    <property type="entry name" value="TWITCHING MOTILITY PROTEIN PILT"/>
    <property type="match status" value="1"/>
</dbReference>
<name>A0A9X2D8G2_9ACTN</name>
<comment type="caution">
    <text evidence="3">The sequence shown here is derived from an EMBL/GenBank/DDBJ whole genome shotgun (WGS) entry which is preliminary data.</text>
</comment>
<accession>A0A9X2D8G2</accession>
<keyword evidence="4" id="KW-1185">Reference proteome</keyword>
<reference evidence="3" key="1">
    <citation type="submission" date="2022-05" db="EMBL/GenBank/DDBJ databases">
        <authorList>
            <person name="Tuo L."/>
        </authorList>
    </citation>
    <scope>NUCLEOTIDE SEQUENCE</scope>
    <source>
        <strain evidence="3">BSK12Z-4</strain>
    </source>
</reference>
<dbReference type="GO" id="GO:0016887">
    <property type="term" value="F:ATP hydrolysis activity"/>
    <property type="evidence" value="ECO:0007669"/>
    <property type="project" value="InterPro"/>
</dbReference>
<dbReference type="InterPro" id="IPR027417">
    <property type="entry name" value="P-loop_NTPase"/>
</dbReference>
<dbReference type="PANTHER" id="PTHR30486:SF15">
    <property type="entry name" value="TYPE II_IV SECRETION SYSTEM ATPASE"/>
    <property type="match status" value="1"/>
</dbReference>
<dbReference type="EMBL" id="JAMOIL010000016">
    <property type="protein sequence ID" value="MCM0621266.1"/>
    <property type="molecule type" value="Genomic_DNA"/>
</dbReference>
<dbReference type="CDD" id="cd01130">
    <property type="entry name" value="VirB11-like_ATPase"/>
    <property type="match status" value="1"/>
</dbReference>
<comment type="similarity">
    <text evidence="1">Belongs to the GSP E family.</text>
</comment>
<dbReference type="Proteomes" id="UP001139485">
    <property type="component" value="Unassembled WGS sequence"/>
</dbReference>
<dbReference type="RefSeq" id="WP_250827727.1">
    <property type="nucleotide sequence ID" value="NZ_JAMOIL010000016.1"/>
</dbReference>
<gene>
    <name evidence="3" type="primary">tadA</name>
    <name evidence="3" type="ORF">M8330_13305</name>
</gene>
<evidence type="ECO:0000259" key="2">
    <source>
        <dbReference type="Pfam" id="PF00437"/>
    </source>
</evidence>
<feature type="domain" description="Bacterial type II secretion system protein E" evidence="2">
    <location>
        <begin position="88"/>
        <end position="343"/>
    </location>
</feature>
<protein>
    <submittedName>
        <fullName evidence="3">Flp pilus assembly complex ATPase component TadA</fullName>
    </submittedName>
</protein>
<organism evidence="3 4">
    <name type="scientific">Nocardioides bruguierae</name>
    <dbReference type="NCBI Taxonomy" id="2945102"/>
    <lineage>
        <taxon>Bacteria</taxon>
        <taxon>Bacillati</taxon>
        <taxon>Actinomycetota</taxon>
        <taxon>Actinomycetes</taxon>
        <taxon>Propionibacteriales</taxon>
        <taxon>Nocardioidaceae</taxon>
        <taxon>Nocardioides</taxon>
    </lineage>
</organism>
<dbReference type="Gene3D" id="3.40.50.300">
    <property type="entry name" value="P-loop containing nucleotide triphosphate hydrolases"/>
    <property type="match status" value="1"/>
</dbReference>
<evidence type="ECO:0000256" key="1">
    <source>
        <dbReference type="ARBA" id="ARBA00006611"/>
    </source>
</evidence>
<dbReference type="InterPro" id="IPR050921">
    <property type="entry name" value="T4SS_GSP_E_ATPase"/>
</dbReference>